<evidence type="ECO:0000313" key="3">
    <source>
        <dbReference type="WBParaSite" id="nRc.2.0.1.t07896-RA"/>
    </source>
</evidence>
<sequence>MSTAYPQAVSTMTVTLTLTVAKKGSTFSLIYDNSISSFRLKARNYPSLTYGYQSINLVKNITWKKPEQKKTYQSAFSDTAATQNDYFIFPHLIRYNAESNFESSSYRRKPHTLHDMTTSEKNNI</sequence>
<name>A0A915I2F7_ROMCU</name>
<evidence type="ECO:0000313" key="2">
    <source>
        <dbReference type="Proteomes" id="UP000887565"/>
    </source>
</evidence>
<feature type="compositionally biased region" description="Basic and acidic residues" evidence="1">
    <location>
        <begin position="112"/>
        <end position="124"/>
    </location>
</feature>
<reference evidence="3" key="1">
    <citation type="submission" date="2022-11" db="UniProtKB">
        <authorList>
            <consortium name="WormBaseParasite"/>
        </authorList>
    </citation>
    <scope>IDENTIFICATION</scope>
</reference>
<dbReference type="AlphaFoldDB" id="A0A915I2F7"/>
<dbReference type="Proteomes" id="UP000887565">
    <property type="component" value="Unplaced"/>
</dbReference>
<organism evidence="2 3">
    <name type="scientific">Romanomermis culicivorax</name>
    <name type="common">Nematode worm</name>
    <dbReference type="NCBI Taxonomy" id="13658"/>
    <lineage>
        <taxon>Eukaryota</taxon>
        <taxon>Metazoa</taxon>
        <taxon>Ecdysozoa</taxon>
        <taxon>Nematoda</taxon>
        <taxon>Enoplea</taxon>
        <taxon>Dorylaimia</taxon>
        <taxon>Mermithida</taxon>
        <taxon>Mermithoidea</taxon>
        <taxon>Mermithidae</taxon>
        <taxon>Romanomermis</taxon>
    </lineage>
</organism>
<accession>A0A915I2F7</accession>
<dbReference type="WBParaSite" id="nRc.2.0.1.t07896-RA">
    <property type="protein sequence ID" value="nRc.2.0.1.t07896-RA"/>
    <property type="gene ID" value="nRc.2.0.1.g07896"/>
</dbReference>
<protein>
    <submittedName>
        <fullName evidence="3">Uncharacterized protein</fullName>
    </submittedName>
</protein>
<feature type="region of interest" description="Disordered" evidence="1">
    <location>
        <begin position="104"/>
        <end position="124"/>
    </location>
</feature>
<evidence type="ECO:0000256" key="1">
    <source>
        <dbReference type="SAM" id="MobiDB-lite"/>
    </source>
</evidence>
<proteinExistence type="predicted"/>
<keyword evidence="2" id="KW-1185">Reference proteome</keyword>